<sequence length="165" mass="17558">MAFGLLTLIGYRLAGRERSTRWILAAVEAVQLYLHVWFAWTTPQAAPGPHAAPLMAHGHEAVTVIAHEGMSTPAMLAAHAVAGAMVALWLSAGERMLWRALRSLVRTLSSRLGGIVVLALPAPIPDRPAVAHPAADEDAPVTALLRHAVVRRGPPRGVRSLSCPV</sequence>
<dbReference type="EMBL" id="FNFB01000001">
    <property type="protein sequence ID" value="SDJ25799.1"/>
    <property type="molecule type" value="Genomic_DNA"/>
</dbReference>
<dbReference type="STRING" id="683260.SAMN05421874_101222"/>
<dbReference type="Proteomes" id="UP000198683">
    <property type="component" value="Unassembled WGS sequence"/>
</dbReference>
<protein>
    <submittedName>
        <fullName evidence="1">Uncharacterized protein</fullName>
    </submittedName>
</protein>
<keyword evidence="2" id="KW-1185">Reference proteome</keyword>
<evidence type="ECO:0000313" key="1">
    <source>
        <dbReference type="EMBL" id="SDJ25799.1"/>
    </source>
</evidence>
<proteinExistence type="predicted"/>
<name>A0A1G8S9C0_9ACTN</name>
<dbReference type="OrthoDB" id="5191668at2"/>
<organism evidence="1 2">
    <name type="scientific">Nonomuraea maritima</name>
    <dbReference type="NCBI Taxonomy" id="683260"/>
    <lineage>
        <taxon>Bacteria</taxon>
        <taxon>Bacillati</taxon>
        <taxon>Actinomycetota</taxon>
        <taxon>Actinomycetes</taxon>
        <taxon>Streptosporangiales</taxon>
        <taxon>Streptosporangiaceae</taxon>
        <taxon>Nonomuraea</taxon>
    </lineage>
</organism>
<evidence type="ECO:0000313" key="2">
    <source>
        <dbReference type="Proteomes" id="UP000198683"/>
    </source>
</evidence>
<reference evidence="1 2" key="1">
    <citation type="submission" date="2016-10" db="EMBL/GenBank/DDBJ databases">
        <authorList>
            <person name="de Groot N.N."/>
        </authorList>
    </citation>
    <scope>NUCLEOTIDE SEQUENCE [LARGE SCALE GENOMIC DNA]</scope>
    <source>
        <strain evidence="1 2">CGMCC 4.5681</strain>
    </source>
</reference>
<gene>
    <name evidence="1" type="ORF">SAMN05421874_101222</name>
</gene>
<accession>A0A1G8S9C0</accession>
<dbReference type="RefSeq" id="WP_090758599.1">
    <property type="nucleotide sequence ID" value="NZ_FNFB01000001.1"/>
</dbReference>
<dbReference type="AlphaFoldDB" id="A0A1G8S9C0"/>